<protein>
    <submittedName>
        <fullName evidence="2">Ribosomal protein L6</fullName>
    </submittedName>
</protein>
<accession>A0A2I6SRZ3</accession>
<dbReference type="AlphaFoldDB" id="A0A2I6SRZ3"/>
<feature type="transmembrane region" description="Helical" evidence="1">
    <location>
        <begin position="125"/>
        <end position="155"/>
    </location>
</feature>
<dbReference type="EMBL" id="MF496657">
    <property type="protein sequence ID" value="AUO29172.1"/>
    <property type="molecule type" value="Genomic_DNA"/>
</dbReference>
<geneLocation type="mitochondrion" evidence="2"/>
<reference evidence="2" key="1">
    <citation type="submission" date="2017-07" db="EMBL/GenBank/DDBJ databases">
        <title>The complete mitochondrial genome of Vannella simplex (Amoebozoa, Discosea, Vannellida).</title>
        <authorList>
            <person name="Bondarenko N."/>
            <person name="Nassonova E."/>
            <person name="Mijanovic O."/>
            <person name="Glotova A."/>
            <person name="Kamyshatskaya O."/>
            <person name="Kudryavtsev A."/>
            <person name="Masharsky A."/>
            <person name="Polev D."/>
            <person name="Smirnov A."/>
        </authorList>
    </citation>
    <scope>NUCLEOTIDE SEQUENCE</scope>
</reference>
<feature type="transmembrane region" description="Helical" evidence="1">
    <location>
        <begin position="176"/>
        <end position="206"/>
    </location>
</feature>
<evidence type="ECO:0000313" key="2">
    <source>
        <dbReference type="EMBL" id="AUO29172.1"/>
    </source>
</evidence>
<sequence length="207" mass="25444">MLEFILFFIIECITVITYYFVIFYKLLLLIMQTIFYFNCWYYFPFIKPFLLFLSPYININIQQGIVEIPSLISYPKPIWSEFLDLLDKLNFSKESAIKKNYNLDLDLFTNKYDLNNLMNDYFEFIIVYIWVFFLLFYILVLIYFLHGLFGLYSAYVDYFQKNSDQVKTLRGALPALFYFLFFNIYYFCIIILFFNLYLIYILWFVYI</sequence>
<keyword evidence="2" id="KW-0689">Ribosomal protein</keyword>
<gene>
    <name evidence="2" type="primary">rpl6</name>
</gene>
<keyword evidence="2" id="KW-0496">Mitochondrion</keyword>
<feature type="transmembrane region" description="Helical" evidence="1">
    <location>
        <begin position="39"/>
        <end position="57"/>
    </location>
</feature>
<keyword evidence="1" id="KW-0472">Membrane</keyword>
<keyword evidence="2" id="KW-0687">Ribonucleoprotein</keyword>
<organism evidence="2">
    <name type="scientific">Vannella simplex</name>
    <dbReference type="NCBI Taxonomy" id="197532"/>
    <lineage>
        <taxon>Eukaryota</taxon>
        <taxon>Amoebozoa</taxon>
        <taxon>Discosea</taxon>
        <taxon>Flabellinia</taxon>
        <taxon>Vannellidae</taxon>
        <taxon>Vannella</taxon>
    </lineage>
</organism>
<dbReference type="GO" id="GO:0005840">
    <property type="term" value="C:ribosome"/>
    <property type="evidence" value="ECO:0007669"/>
    <property type="project" value="UniProtKB-KW"/>
</dbReference>
<evidence type="ECO:0000256" key="1">
    <source>
        <dbReference type="SAM" id="Phobius"/>
    </source>
</evidence>
<name>A0A2I6SRZ3_9EUKA</name>
<proteinExistence type="predicted"/>
<keyword evidence="1" id="KW-1133">Transmembrane helix</keyword>
<keyword evidence="1" id="KW-0812">Transmembrane</keyword>
<feature type="transmembrane region" description="Helical" evidence="1">
    <location>
        <begin position="6"/>
        <end position="27"/>
    </location>
</feature>